<evidence type="ECO:0000313" key="5">
    <source>
        <dbReference type="Proteomes" id="UP001651880"/>
    </source>
</evidence>
<keyword evidence="2" id="KW-0472">Membrane</keyword>
<keyword evidence="5" id="KW-1185">Reference proteome</keyword>
<keyword evidence="1" id="KW-0175">Coiled coil</keyword>
<dbReference type="EMBL" id="JAJEKE010000001">
    <property type="protein sequence ID" value="MCQ1527999.1"/>
    <property type="molecule type" value="Genomic_DNA"/>
</dbReference>
<dbReference type="Proteomes" id="UP001651880">
    <property type="component" value="Unassembled WGS sequence"/>
</dbReference>
<name>A0ABT1N9S2_9FIRM</name>
<dbReference type="SUPFAM" id="SSF158791">
    <property type="entry name" value="MgtE N-terminal domain-like"/>
    <property type="match status" value="1"/>
</dbReference>
<comment type="caution">
    <text evidence="4">The sequence shown here is derived from an EMBL/GenBank/DDBJ whole genome shotgun (WGS) entry which is preliminary data.</text>
</comment>
<feature type="coiled-coil region" evidence="1">
    <location>
        <begin position="80"/>
        <end position="142"/>
    </location>
</feature>
<dbReference type="InterPro" id="IPR006668">
    <property type="entry name" value="Mg_transptr_MgtE_intracell_dom"/>
</dbReference>
<protein>
    <recommendedName>
        <fullName evidence="3">Magnesium transporter MgtE intracellular domain-containing protein</fullName>
    </recommendedName>
</protein>
<organism evidence="4 5">
    <name type="scientific">Lutispora saccharofermentans</name>
    <dbReference type="NCBI Taxonomy" id="3024236"/>
    <lineage>
        <taxon>Bacteria</taxon>
        <taxon>Bacillati</taxon>
        <taxon>Bacillota</taxon>
        <taxon>Clostridia</taxon>
        <taxon>Lutisporales</taxon>
        <taxon>Lutisporaceae</taxon>
        <taxon>Lutispora</taxon>
    </lineage>
</organism>
<feature type="domain" description="Magnesium transporter MgtE intracellular" evidence="3">
    <location>
        <begin position="141"/>
        <end position="208"/>
    </location>
</feature>
<reference evidence="4 5" key="1">
    <citation type="submission" date="2021-10" db="EMBL/GenBank/DDBJ databases">
        <title>Lutispora strain m25 sp. nov., a thermophilic, non-spore-forming bacterium isolated from a lab-scale methanogenic bioreactor digesting anaerobic sludge.</title>
        <authorList>
            <person name="El Houari A."/>
            <person name="Mcdonald J."/>
        </authorList>
    </citation>
    <scope>NUCLEOTIDE SEQUENCE [LARGE SCALE GENOMIC DNA]</scope>
    <source>
        <strain evidence="5">m25</strain>
    </source>
</reference>
<dbReference type="Gene3D" id="6.10.280.220">
    <property type="match status" value="1"/>
</dbReference>
<dbReference type="Pfam" id="PF03448">
    <property type="entry name" value="MgtE_N"/>
    <property type="match status" value="1"/>
</dbReference>
<gene>
    <name evidence="4" type="ORF">LJD61_00340</name>
</gene>
<evidence type="ECO:0000256" key="1">
    <source>
        <dbReference type="SAM" id="Coils"/>
    </source>
</evidence>
<accession>A0ABT1N9S2</accession>
<evidence type="ECO:0000313" key="4">
    <source>
        <dbReference type="EMBL" id="MCQ1527999.1"/>
    </source>
</evidence>
<keyword evidence="2" id="KW-1133">Transmembrane helix</keyword>
<feature type="transmembrane region" description="Helical" evidence="2">
    <location>
        <begin position="21"/>
        <end position="43"/>
    </location>
</feature>
<keyword evidence="2" id="KW-0812">Transmembrane</keyword>
<evidence type="ECO:0000259" key="3">
    <source>
        <dbReference type="Pfam" id="PF03448"/>
    </source>
</evidence>
<proteinExistence type="predicted"/>
<sequence length="209" mass="23639">MQQAETKKNLKSTSKNSRLQNFFLILIIIFLTAVIVIGGILFFDIGGAKPMLLRKLSALPLLGNVIKPIAENKTPQEIELELLEAKKNDIDIRVKQLDEKGKALEEREKAIETKEELLAEKEAQLNDRLDKLNTSLSSIMEQVEYLEKMESSKAMQILSNMESRSTVVQILRNMKKEKSSSILMLMDPLQAAQILEEIAKPETSDILND</sequence>
<dbReference type="RefSeq" id="WP_255225514.1">
    <property type="nucleotide sequence ID" value="NZ_JAJEKE010000001.1"/>
</dbReference>
<evidence type="ECO:0000256" key="2">
    <source>
        <dbReference type="SAM" id="Phobius"/>
    </source>
</evidence>